<keyword evidence="2" id="KW-0812">Transmembrane</keyword>
<dbReference type="Proteomes" id="UP000663879">
    <property type="component" value="Unassembled WGS sequence"/>
</dbReference>
<evidence type="ECO:0000256" key="1">
    <source>
        <dbReference type="SAM" id="MobiDB-lite"/>
    </source>
</evidence>
<evidence type="ECO:0000256" key="2">
    <source>
        <dbReference type="SAM" id="Phobius"/>
    </source>
</evidence>
<accession>A0A814EJP1</accession>
<feature type="transmembrane region" description="Helical" evidence="2">
    <location>
        <begin position="29"/>
        <end position="55"/>
    </location>
</feature>
<evidence type="ECO:0000313" key="4">
    <source>
        <dbReference type="Proteomes" id="UP000663879"/>
    </source>
</evidence>
<feature type="compositionally biased region" description="Low complexity" evidence="1">
    <location>
        <begin position="347"/>
        <end position="361"/>
    </location>
</feature>
<organism evidence="3 4">
    <name type="scientific">Brachionus calyciflorus</name>
    <dbReference type="NCBI Taxonomy" id="104777"/>
    <lineage>
        <taxon>Eukaryota</taxon>
        <taxon>Metazoa</taxon>
        <taxon>Spiralia</taxon>
        <taxon>Gnathifera</taxon>
        <taxon>Rotifera</taxon>
        <taxon>Eurotatoria</taxon>
        <taxon>Monogononta</taxon>
        <taxon>Pseudotrocha</taxon>
        <taxon>Ploima</taxon>
        <taxon>Brachionidae</taxon>
        <taxon>Brachionus</taxon>
    </lineage>
</organism>
<sequence>VMFLVGCALNWILILQYAIRLSLKNDIRFSIIILICVDGLFEFGAALIVIISNAYCTGYSTIQASPDLDYAYLEIIGAAFLLVFALVLLLIAGIVYFMRKKKKEALMINNFKPIIMTGTPSTMNHSQISNEKPPININDFWLSKENTRVEEDITNEDDQKDDFSKIPSKPKKLTPIFSRKRAEIAKFHDFDEPLEKKDQIDQNLNQEAEFQPIENQANALELKIDDVDDVNVDSKNFSDNLNENIPEYETKPSTAIESVKEMPTNPFDFIWNSSSIAPSDTELKLSRKNTTLGGRAEKLSINPETFSITGFLNFKETKIEKSKKPLKSKKLAKKESKKKNPMKMTTDDGNQNINNNNDPFDDFNILALRN</sequence>
<dbReference type="EMBL" id="CAJNOC010003127">
    <property type="protein sequence ID" value="CAF0968893.1"/>
    <property type="molecule type" value="Genomic_DNA"/>
</dbReference>
<dbReference type="AlphaFoldDB" id="A0A814EJP1"/>
<reference evidence="3" key="1">
    <citation type="submission" date="2021-02" db="EMBL/GenBank/DDBJ databases">
        <authorList>
            <person name="Nowell W R."/>
        </authorList>
    </citation>
    <scope>NUCLEOTIDE SEQUENCE</scope>
    <source>
        <strain evidence="3">Ploen Becks lab</strain>
    </source>
</reference>
<dbReference type="OrthoDB" id="10531753at2759"/>
<feature type="transmembrane region" description="Helical" evidence="2">
    <location>
        <begin position="75"/>
        <end position="98"/>
    </location>
</feature>
<keyword evidence="4" id="KW-1185">Reference proteome</keyword>
<gene>
    <name evidence="3" type="ORF">OXX778_LOCUS14814</name>
</gene>
<protein>
    <submittedName>
        <fullName evidence="3">Uncharacterized protein</fullName>
    </submittedName>
</protein>
<evidence type="ECO:0000313" key="3">
    <source>
        <dbReference type="EMBL" id="CAF0968893.1"/>
    </source>
</evidence>
<keyword evidence="2" id="KW-1133">Transmembrane helix</keyword>
<name>A0A814EJP1_9BILA</name>
<comment type="caution">
    <text evidence="3">The sequence shown here is derived from an EMBL/GenBank/DDBJ whole genome shotgun (WGS) entry which is preliminary data.</text>
</comment>
<keyword evidence="2" id="KW-0472">Membrane</keyword>
<proteinExistence type="predicted"/>
<feature type="non-terminal residue" evidence="3">
    <location>
        <position position="1"/>
    </location>
</feature>
<feature type="region of interest" description="Disordered" evidence="1">
    <location>
        <begin position="322"/>
        <end position="361"/>
    </location>
</feature>
<feature type="compositionally biased region" description="Basic residues" evidence="1">
    <location>
        <begin position="324"/>
        <end position="341"/>
    </location>
</feature>